<dbReference type="InterPro" id="IPR006311">
    <property type="entry name" value="TAT_signal"/>
</dbReference>
<dbReference type="Proteomes" id="UP001320972">
    <property type="component" value="Unassembled WGS sequence"/>
</dbReference>
<dbReference type="Proteomes" id="UP001321018">
    <property type="component" value="Unassembled WGS sequence"/>
</dbReference>
<evidence type="ECO:0000313" key="5">
    <source>
        <dbReference type="Proteomes" id="UP001321018"/>
    </source>
</evidence>
<protein>
    <submittedName>
        <fullName evidence="2">Uncharacterized protein</fullName>
    </submittedName>
</protein>
<proteinExistence type="predicted"/>
<organism evidence="2 5">
    <name type="scientific">Natronoglomus mannanivorans</name>
    <dbReference type="NCBI Taxonomy" id="2979990"/>
    <lineage>
        <taxon>Archaea</taxon>
        <taxon>Methanobacteriati</taxon>
        <taxon>Methanobacteriota</taxon>
        <taxon>Stenosarchaea group</taxon>
        <taxon>Halobacteria</taxon>
        <taxon>Halobacteriales</taxon>
        <taxon>Natrialbaceae</taxon>
        <taxon>Natronoglomus</taxon>
    </lineage>
</organism>
<evidence type="ECO:0000313" key="2">
    <source>
        <dbReference type="EMBL" id="MCU4744328.1"/>
    </source>
</evidence>
<comment type="caution">
    <text evidence="2">The sequence shown here is derived from an EMBL/GenBank/DDBJ whole genome shotgun (WGS) entry which is preliminary data.</text>
</comment>
<dbReference type="EMBL" id="JAOPKB010000023">
    <property type="protein sequence ID" value="MCU4975744.1"/>
    <property type="molecule type" value="Genomic_DNA"/>
</dbReference>
<dbReference type="PROSITE" id="PS51318">
    <property type="entry name" value="TAT"/>
    <property type="match status" value="1"/>
</dbReference>
<name>A0AAP2Z4A8_9EURY</name>
<keyword evidence="4" id="KW-1185">Reference proteome</keyword>
<dbReference type="AlphaFoldDB" id="A0AAP2Z4A8"/>
<accession>A0AAP2Z4A8</accession>
<evidence type="ECO:0000313" key="3">
    <source>
        <dbReference type="EMBL" id="MCU4975744.1"/>
    </source>
</evidence>
<dbReference type="EMBL" id="JAOPKA010000026">
    <property type="protein sequence ID" value="MCU4744328.1"/>
    <property type="molecule type" value="Genomic_DNA"/>
</dbReference>
<evidence type="ECO:0000256" key="1">
    <source>
        <dbReference type="SAM" id="MobiDB-lite"/>
    </source>
</evidence>
<evidence type="ECO:0000313" key="4">
    <source>
        <dbReference type="Proteomes" id="UP001320972"/>
    </source>
</evidence>
<sequence length="189" mass="20443">MNKSRYSRRQLLSTGAALSAGSLAGCLGAPGSEESDASDMPPGSGDIRIQSMDEIEEPAGGSDLAGSAGDGKPDWIDAHNMRFRGWYYADEYHPSFPYAREEITLSVANNAGYIVTVTVYDDVGETLYDKNVSGGVSSWLRRQHATTAEIRVIGSVQNEALEIDLTDGVHHEIWLTGGVLTAGYWVGRW</sequence>
<feature type="region of interest" description="Disordered" evidence="1">
    <location>
        <begin position="27"/>
        <end position="48"/>
    </location>
</feature>
<dbReference type="RefSeq" id="WP_338006135.1">
    <property type="nucleotide sequence ID" value="NZ_JAOPKA010000026.1"/>
</dbReference>
<gene>
    <name evidence="3" type="ORF">OB955_23970</name>
    <name evidence="2" type="ORF">OB960_23415</name>
</gene>
<reference evidence="2 4" key="1">
    <citation type="submission" date="2022-09" db="EMBL/GenBank/DDBJ databases">
        <title>Enrichment on poylsaccharides allowed isolation of novel metabolic and taxonomic groups of Haloarchaea.</title>
        <authorList>
            <person name="Sorokin D.Y."/>
            <person name="Elcheninov A.G."/>
            <person name="Khizhniak T.V."/>
            <person name="Kolganova T.V."/>
            <person name="Kublanov I.V."/>
        </authorList>
    </citation>
    <scope>NUCLEOTIDE SEQUENCE</scope>
    <source>
        <strain evidence="3 4">AArc-m2/3/4</strain>
        <strain evidence="2">AArc-xg1-1</strain>
    </source>
</reference>
<dbReference type="PROSITE" id="PS51257">
    <property type="entry name" value="PROKAR_LIPOPROTEIN"/>
    <property type="match status" value="1"/>
</dbReference>